<keyword evidence="6 8" id="KW-1133">Transmembrane helix</keyword>
<dbReference type="EMBL" id="LSDG01000023">
    <property type="protein sequence ID" value="KXB67061.1"/>
    <property type="molecule type" value="Genomic_DNA"/>
</dbReference>
<evidence type="ECO:0000256" key="1">
    <source>
        <dbReference type="ARBA" id="ARBA00004651"/>
    </source>
</evidence>
<evidence type="ECO:0000256" key="4">
    <source>
        <dbReference type="ARBA" id="ARBA00022475"/>
    </source>
</evidence>
<dbReference type="SUPFAM" id="SSF161098">
    <property type="entry name" value="MetI-like"/>
    <property type="match status" value="1"/>
</dbReference>
<feature type="domain" description="ABC transmembrane type-1" evidence="9">
    <location>
        <begin position="65"/>
        <end position="253"/>
    </location>
</feature>
<comment type="subcellular location">
    <subcellularLocation>
        <location evidence="1 8">Cell membrane</location>
        <topology evidence="1 8">Multi-pass membrane protein</topology>
    </subcellularLocation>
</comment>
<dbReference type="PANTHER" id="PTHR43848:SF2">
    <property type="entry name" value="PUTRESCINE TRANSPORT SYSTEM PERMEASE PROTEIN POTI"/>
    <property type="match status" value="1"/>
</dbReference>
<dbReference type="AlphaFoldDB" id="A0A134AH86"/>
<evidence type="ECO:0000313" key="10">
    <source>
        <dbReference type="EMBL" id="KXB67061.1"/>
    </source>
</evidence>
<evidence type="ECO:0000256" key="2">
    <source>
        <dbReference type="ARBA" id="ARBA00007069"/>
    </source>
</evidence>
<dbReference type="STRING" id="755172.HMPREF1863_00787"/>
<dbReference type="Proteomes" id="UP000070442">
    <property type="component" value="Unassembled WGS sequence"/>
</dbReference>
<keyword evidence="5 8" id="KW-0812">Transmembrane</keyword>
<dbReference type="RefSeq" id="WP_068367452.1">
    <property type="nucleotide sequence ID" value="NZ_KQ960172.1"/>
</dbReference>
<reference evidence="11" key="1">
    <citation type="submission" date="2016-01" db="EMBL/GenBank/DDBJ databases">
        <authorList>
            <person name="Mitreva M."/>
            <person name="Pepin K.H."/>
            <person name="Mihindukulasuriya K.A."/>
            <person name="Fulton R."/>
            <person name="Fronick C."/>
            <person name="O'Laughlin M."/>
            <person name="Miner T."/>
            <person name="Herter B."/>
            <person name="Rosa B.A."/>
            <person name="Cordes M."/>
            <person name="Tomlinson C."/>
            <person name="Wollam A."/>
            <person name="Palsikar V.B."/>
            <person name="Mardis E.R."/>
            <person name="Wilson R.K."/>
        </authorList>
    </citation>
    <scope>NUCLEOTIDE SEQUENCE [LARGE SCALE GENOMIC DNA]</scope>
    <source>
        <strain evidence="11">DNF00729</strain>
    </source>
</reference>
<dbReference type="GO" id="GO:0005886">
    <property type="term" value="C:plasma membrane"/>
    <property type="evidence" value="ECO:0007669"/>
    <property type="project" value="UniProtKB-SubCell"/>
</dbReference>
<dbReference type="GO" id="GO:0055085">
    <property type="term" value="P:transmembrane transport"/>
    <property type="evidence" value="ECO:0007669"/>
    <property type="project" value="InterPro"/>
</dbReference>
<dbReference type="PATRIC" id="fig|755172.3.peg.756"/>
<proteinExistence type="inferred from homology"/>
<evidence type="ECO:0000313" key="11">
    <source>
        <dbReference type="Proteomes" id="UP000070442"/>
    </source>
</evidence>
<comment type="caution">
    <text evidence="10">The sequence shown here is derived from an EMBL/GenBank/DDBJ whole genome shotgun (WGS) entry which is preliminary data.</text>
</comment>
<evidence type="ECO:0000259" key="9">
    <source>
        <dbReference type="PROSITE" id="PS50928"/>
    </source>
</evidence>
<dbReference type="CDD" id="cd06261">
    <property type="entry name" value="TM_PBP2"/>
    <property type="match status" value="1"/>
</dbReference>
<evidence type="ECO:0000256" key="8">
    <source>
        <dbReference type="RuleBase" id="RU363032"/>
    </source>
</evidence>
<sequence length="265" mass="29353">MRKEFAVGNKLRKFYLGLMLLFLYLPIFVLIVFSFNDTKLRGVWAGFTTHWYVDLFSDPVILKSLYVTLIVAVISTAVATIVGTISAIGIRAFSKKTQHLILNINYLPVLNPDIVTAVALMSLYGFLAMEQGLLTMILSHIVFCLPYVIISVLPKLDQLDKNIVEAAFDLGAKPHEVLYHVIIPQIKPGIVTGALLAFTLSIDDFIISFFTTGQGVSNLSITLYSMAKAGINPSMNAISTILFVVVMILLLVLNRRDVDIIDLEV</sequence>
<dbReference type="Pfam" id="PF00528">
    <property type="entry name" value="BPD_transp_1"/>
    <property type="match status" value="1"/>
</dbReference>
<feature type="transmembrane region" description="Helical" evidence="8">
    <location>
        <begin position="133"/>
        <end position="153"/>
    </location>
</feature>
<feature type="transmembrane region" description="Helical" evidence="8">
    <location>
        <begin position="231"/>
        <end position="253"/>
    </location>
</feature>
<evidence type="ECO:0000256" key="7">
    <source>
        <dbReference type="ARBA" id="ARBA00023136"/>
    </source>
</evidence>
<evidence type="ECO:0000256" key="5">
    <source>
        <dbReference type="ARBA" id="ARBA00022692"/>
    </source>
</evidence>
<comment type="similarity">
    <text evidence="2">Belongs to the binding-protein-dependent transport system permease family. CysTW subfamily.</text>
</comment>
<feature type="transmembrane region" description="Helical" evidence="8">
    <location>
        <begin position="65"/>
        <end position="93"/>
    </location>
</feature>
<protein>
    <submittedName>
        <fullName evidence="10">Putative spermidine/putrescine ABC transporter, permease protein PotC</fullName>
    </submittedName>
</protein>
<name>A0A134AH86_9FIRM</name>
<dbReference type="PANTHER" id="PTHR43848">
    <property type="entry name" value="PUTRESCINE TRANSPORT SYSTEM PERMEASE PROTEIN POTI"/>
    <property type="match status" value="1"/>
</dbReference>
<gene>
    <name evidence="10" type="ORF">HMPREF1863_00787</name>
</gene>
<organism evidence="10 11">
    <name type="scientific">Aedoeadaptatus coxii</name>
    <dbReference type="NCBI Taxonomy" id="755172"/>
    <lineage>
        <taxon>Bacteria</taxon>
        <taxon>Bacillati</taxon>
        <taxon>Bacillota</taxon>
        <taxon>Tissierellia</taxon>
        <taxon>Tissierellales</taxon>
        <taxon>Peptoniphilaceae</taxon>
        <taxon>Aedoeadaptatus</taxon>
    </lineage>
</organism>
<dbReference type="InterPro" id="IPR000515">
    <property type="entry name" value="MetI-like"/>
</dbReference>
<keyword evidence="3 8" id="KW-0813">Transport</keyword>
<keyword evidence="11" id="KW-1185">Reference proteome</keyword>
<dbReference type="PROSITE" id="PS50928">
    <property type="entry name" value="ABC_TM1"/>
    <property type="match status" value="1"/>
</dbReference>
<feature type="transmembrane region" description="Helical" evidence="8">
    <location>
        <begin position="14"/>
        <end position="35"/>
    </location>
</feature>
<feature type="transmembrane region" description="Helical" evidence="8">
    <location>
        <begin position="190"/>
        <end position="211"/>
    </location>
</feature>
<accession>A0A134AH86</accession>
<evidence type="ECO:0000256" key="6">
    <source>
        <dbReference type="ARBA" id="ARBA00022989"/>
    </source>
</evidence>
<keyword evidence="7 8" id="KW-0472">Membrane</keyword>
<dbReference type="Gene3D" id="1.10.3720.10">
    <property type="entry name" value="MetI-like"/>
    <property type="match status" value="1"/>
</dbReference>
<evidence type="ECO:0000256" key="3">
    <source>
        <dbReference type="ARBA" id="ARBA00022448"/>
    </source>
</evidence>
<feature type="transmembrane region" description="Helical" evidence="8">
    <location>
        <begin position="105"/>
        <end position="127"/>
    </location>
</feature>
<dbReference type="InterPro" id="IPR035906">
    <property type="entry name" value="MetI-like_sf"/>
</dbReference>
<keyword evidence="4" id="KW-1003">Cell membrane</keyword>
<dbReference type="InterPro" id="IPR051789">
    <property type="entry name" value="Bact_Polyamine_Transport"/>
</dbReference>